<dbReference type="Proteomes" id="UP000463224">
    <property type="component" value="Unassembled WGS sequence"/>
</dbReference>
<dbReference type="InterPro" id="IPR036390">
    <property type="entry name" value="WH_DNA-bd_sf"/>
</dbReference>
<dbReference type="SUPFAM" id="SSF64288">
    <property type="entry name" value="Chorismate lyase-like"/>
    <property type="match status" value="1"/>
</dbReference>
<keyword evidence="1" id="KW-0805">Transcription regulation</keyword>
<dbReference type="CDD" id="cd07377">
    <property type="entry name" value="WHTH_GntR"/>
    <property type="match status" value="1"/>
</dbReference>
<dbReference type="RefSeq" id="WP_156715233.1">
    <property type="nucleotide sequence ID" value="NZ_WPHG01000007.1"/>
</dbReference>
<dbReference type="Gene3D" id="3.40.1410.10">
    <property type="entry name" value="Chorismate lyase-like"/>
    <property type="match status" value="1"/>
</dbReference>
<evidence type="ECO:0000259" key="4">
    <source>
        <dbReference type="PROSITE" id="PS50949"/>
    </source>
</evidence>
<evidence type="ECO:0000256" key="3">
    <source>
        <dbReference type="ARBA" id="ARBA00023163"/>
    </source>
</evidence>
<evidence type="ECO:0000313" key="6">
    <source>
        <dbReference type="Proteomes" id="UP000463224"/>
    </source>
</evidence>
<evidence type="ECO:0000256" key="1">
    <source>
        <dbReference type="ARBA" id="ARBA00023015"/>
    </source>
</evidence>
<keyword evidence="2" id="KW-0238">DNA-binding</keyword>
<dbReference type="PANTHER" id="PTHR44846">
    <property type="entry name" value="MANNOSYL-D-GLYCERATE TRANSPORT/METABOLISM SYSTEM REPRESSOR MNGR-RELATED"/>
    <property type="match status" value="1"/>
</dbReference>
<reference evidence="5 6" key="1">
    <citation type="submission" date="2019-12" db="EMBL/GenBank/DDBJ databases">
        <title>Nitratireductor arenosus sp. nov., Isolated from sea sand, Jeju island, South Korea.</title>
        <authorList>
            <person name="Kim W."/>
        </authorList>
    </citation>
    <scope>NUCLEOTIDE SEQUENCE [LARGE SCALE GENOMIC DNA]</scope>
    <source>
        <strain evidence="5 6">CAU 1489</strain>
    </source>
</reference>
<dbReference type="InterPro" id="IPR000524">
    <property type="entry name" value="Tscrpt_reg_HTH_GntR"/>
</dbReference>
<dbReference type="SMART" id="SM00345">
    <property type="entry name" value="HTH_GNTR"/>
    <property type="match status" value="1"/>
</dbReference>
<comment type="caution">
    <text evidence="5">The sequence shown here is derived from an EMBL/GenBank/DDBJ whole genome shotgun (WGS) entry which is preliminary data.</text>
</comment>
<dbReference type="PANTHER" id="PTHR44846:SF1">
    <property type="entry name" value="MANNOSYL-D-GLYCERATE TRANSPORT_METABOLISM SYSTEM REPRESSOR MNGR-RELATED"/>
    <property type="match status" value="1"/>
</dbReference>
<dbReference type="SUPFAM" id="SSF46785">
    <property type="entry name" value="Winged helix' DNA-binding domain"/>
    <property type="match status" value="1"/>
</dbReference>
<keyword evidence="6" id="KW-1185">Reference proteome</keyword>
<dbReference type="GO" id="GO:0003700">
    <property type="term" value="F:DNA-binding transcription factor activity"/>
    <property type="evidence" value="ECO:0007669"/>
    <property type="project" value="InterPro"/>
</dbReference>
<dbReference type="GO" id="GO:0003677">
    <property type="term" value="F:DNA binding"/>
    <property type="evidence" value="ECO:0007669"/>
    <property type="project" value="UniProtKB-KW"/>
</dbReference>
<dbReference type="InterPro" id="IPR011663">
    <property type="entry name" value="UTRA"/>
</dbReference>
<dbReference type="Gene3D" id="1.10.10.10">
    <property type="entry name" value="Winged helix-like DNA-binding domain superfamily/Winged helix DNA-binding domain"/>
    <property type="match status" value="1"/>
</dbReference>
<accession>A0A844QMC9</accession>
<gene>
    <name evidence="5" type="ORF">GN330_20990</name>
</gene>
<dbReference type="AlphaFoldDB" id="A0A844QMC9"/>
<dbReference type="PROSITE" id="PS50949">
    <property type="entry name" value="HTH_GNTR"/>
    <property type="match status" value="1"/>
</dbReference>
<name>A0A844QMC9_9HYPH</name>
<dbReference type="InterPro" id="IPR050679">
    <property type="entry name" value="Bact_HTH_transcr_reg"/>
</dbReference>
<sequence>MKPMVASTPRYLVLAEELRARIEGGVLKPGDRLPSEAQLCATNGVSRGTVVRAIEQLVSQGFVTRRQGAGSFVANRSLHRKAGHLLSFSQTARQDGHRSEQRLLAFRQADDAEAQQFGVAAPAHRLERVRLIDGEPCAVHGSVIPAAVCERIGLAGDDAAALLEDPEFSLYARFETAGLAVREARERVTARLATVAECAVLAVAAPSPVMVVFRTSYAADNLLVEAVEAVYRADFYTYDTHLVRGERHAGSGLRIVAAGADF</sequence>
<organism evidence="5 6">
    <name type="scientific">Nitratireductor arenosus</name>
    <dbReference type="NCBI Taxonomy" id="2682096"/>
    <lineage>
        <taxon>Bacteria</taxon>
        <taxon>Pseudomonadati</taxon>
        <taxon>Pseudomonadota</taxon>
        <taxon>Alphaproteobacteria</taxon>
        <taxon>Hyphomicrobiales</taxon>
        <taxon>Phyllobacteriaceae</taxon>
        <taxon>Nitratireductor</taxon>
    </lineage>
</organism>
<evidence type="ECO:0000313" key="5">
    <source>
        <dbReference type="EMBL" id="MVA99734.1"/>
    </source>
</evidence>
<feature type="domain" description="HTH gntR-type" evidence="4">
    <location>
        <begin position="8"/>
        <end position="76"/>
    </location>
</feature>
<dbReference type="EMBL" id="WPHG01000007">
    <property type="protein sequence ID" value="MVA99734.1"/>
    <property type="molecule type" value="Genomic_DNA"/>
</dbReference>
<dbReference type="SMART" id="SM00866">
    <property type="entry name" value="UTRA"/>
    <property type="match status" value="1"/>
</dbReference>
<dbReference type="GO" id="GO:0045892">
    <property type="term" value="P:negative regulation of DNA-templated transcription"/>
    <property type="evidence" value="ECO:0007669"/>
    <property type="project" value="TreeGrafter"/>
</dbReference>
<protein>
    <submittedName>
        <fullName evidence="5">UTRA domain-containing protein</fullName>
    </submittedName>
</protein>
<keyword evidence="3" id="KW-0804">Transcription</keyword>
<dbReference type="InterPro" id="IPR036388">
    <property type="entry name" value="WH-like_DNA-bd_sf"/>
</dbReference>
<dbReference type="Pfam" id="PF07702">
    <property type="entry name" value="UTRA"/>
    <property type="match status" value="1"/>
</dbReference>
<proteinExistence type="predicted"/>
<dbReference type="PRINTS" id="PR00035">
    <property type="entry name" value="HTHGNTR"/>
</dbReference>
<dbReference type="Pfam" id="PF00392">
    <property type="entry name" value="GntR"/>
    <property type="match status" value="1"/>
</dbReference>
<evidence type="ECO:0000256" key="2">
    <source>
        <dbReference type="ARBA" id="ARBA00023125"/>
    </source>
</evidence>
<dbReference type="InterPro" id="IPR028978">
    <property type="entry name" value="Chorismate_lyase_/UTRA_dom_sf"/>
</dbReference>